<dbReference type="AlphaFoldDB" id="A0A4Z1FXW2"/>
<reference evidence="1 2" key="1">
    <citation type="submission" date="2017-12" db="EMBL/GenBank/DDBJ databases">
        <title>Comparative genomics of Botrytis spp.</title>
        <authorList>
            <person name="Valero-Jimenez C.A."/>
            <person name="Tapia P."/>
            <person name="Veloso J."/>
            <person name="Silva-Moreno E."/>
            <person name="Staats M."/>
            <person name="Valdes J.H."/>
            <person name="Van Kan J.A.L."/>
        </authorList>
    </citation>
    <scope>NUCLEOTIDE SEQUENCE [LARGE SCALE GENOMIC DNA]</scope>
    <source>
        <strain evidence="1 2">Bp0003</strain>
    </source>
</reference>
<proteinExistence type="predicted"/>
<name>A0A4Z1FXW2_9HELO</name>
<keyword evidence="2" id="KW-1185">Reference proteome</keyword>
<dbReference type="EMBL" id="PQXI01000015">
    <property type="protein sequence ID" value="TGO29365.1"/>
    <property type="molecule type" value="Genomic_DNA"/>
</dbReference>
<sequence length="115" mass="12918">MFWSFAHFLAQVAGPCVMIGNVSLQSGFEQVPPATFLALEWMSWRERMLLKGLKRSEHFVAWQTLQVVVFKLMCVEVSSNCEAFSAFVAVVWMYSINMGGSRSGSSENSLAELTR</sequence>
<protein>
    <submittedName>
        <fullName evidence="1">Uncharacterized protein</fullName>
    </submittedName>
</protein>
<dbReference type="Proteomes" id="UP000297910">
    <property type="component" value="Unassembled WGS sequence"/>
</dbReference>
<gene>
    <name evidence="1" type="ORF">BPAE_0015g00090</name>
</gene>
<comment type="caution">
    <text evidence="1">The sequence shown here is derived from an EMBL/GenBank/DDBJ whole genome shotgun (WGS) entry which is preliminary data.</text>
</comment>
<evidence type="ECO:0000313" key="1">
    <source>
        <dbReference type="EMBL" id="TGO29365.1"/>
    </source>
</evidence>
<organism evidence="1 2">
    <name type="scientific">Botrytis paeoniae</name>
    <dbReference type="NCBI Taxonomy" id="278948"/>
    <lineage>
        <taxon>Eukaryota</taxon>
        <taxon>Fungi</taxon>
        <taxon>Dikarya</taxon>
        <taxon>Ascomycota</taxon>
        <taxon>Pezizomycotina</taxon>
        <taxon>Leotiomycetes</taxon>
        <taxon>Helotiales</taxon>
        <taxon>Sclerotiniaceae</taxon>
        <taxon>Botrytis</taxon>
    </lineage>
</organism>
<accession>A0A4Z1FXW2</accession>
<evidence type="ECO:0000313" key="2">
    <source>
        <dbReference type="Proteomes" id="UP000297910"/>
    </source>
</evidence>